<keyword evidence="15" id="KW-0131">Cell cycle</keyword>
<dbReference type="PROSITE" id="PS50051">
    <property type="entry name" value="MCM_2"/>
    <property type="match status" value="1"/>
</dbReference>
<keyword evidence="12" id="KW-0067">ATP-binding</keyword>
<dbReference type="EC" id="3.6.4.12" evidence="3"/>
<dbReference type="EMBL" id="PITJ01000845">
    <property type="protein sequence ID" value="TBU00966.1"/>
    <property type="molecule type" value="Genomic_DNA"/>
</dbReference>
<dbReference type="GO" id="GO:0006279">
    <property type="term" value="P:premeiotic DNA replication"/>
    <property type="evidence" value="ECO:0007669"/>
    <property type="project" value="UniProtKB-ARBA"/>
</dbReference>
<evidence type="ECO:0000256" key="16">
    <source>
        <dbReference type="SAM" id="MobiDB-lite"/>
    </source>
</evidence>
<evidence type="ECO:0000256" key="13">
    <source>
        <dbReference type="ARBA" id="ARBA00023125"/>
    </source>
</evidence>
<dbReference type="Pfam" id="PF17855">
    <property type="entry name" value="MCM_lid"/>
    <property type="match status" value="1"/>
</dbReference>
<keyword evidence="14" id="KW-0539">Nucleus</keyword>
<dbReference type="GO" id="GO:0008270">
    <property type="term" value="F:zinc ion binding"/>
    <property type="evidence" value="ECO:0007669"/>
    <property type="project" value="UniProtKB-KW"/>
</dbReference>
<comment type="subcellular location">
    <subcellularLocation>
        <location evidence="1">Nucleus</location>
    </subcellularLocation>
</comment>
<dbReference type="Gene3D" id="2.40.50.140">
    <property type="entry name" value="Nucleic acid-binding proteins"/>
    <property type="match status" value="1"/>
</dbReference>
<evidence type="ECO:0000256" key="12">
    <source>
        <dbReference type="ARBA" id="ARBA00022840"/>
    </source>
</evidence>
<keyword evidence="7" id="KW-0547">Nucleotide-binding</keyword>
<dbReference type="InterPro" id="IPR027417">
    <property type="entry name" value="P-loop_NTPase"/>
</dbReference>
<dbReference type="SMART" id="SM00350">
    <property type="entry name" value="MCM"/>
    <property type="match status" value="1"/>
</dbReference>
<dbReference type="GO" id="GO:1902975">
    <property type="term" value="P:mitotic DNA replication initiation"/>
    <property type="evidence" value="ECO:0007669"/>
    <property type="project" value="TreeGrafter"/>
</dbReference>
<evidence type="ECO:0000313" key="19">
    <source>
        <dbReference type="Proteomes" id="UP000292362"/>
    </source>
</evidence>
<gene>
    <name evidence="18" type="ORF">CWI37_0845p0020</name>
</gene>
<dbReference type="InterPro" id="IPR012340">
    <property type="entry name" value="NA-bd_OB-fold"/>
</dbReference>
<dbReference type="InterPro" id="IPR001208">
    <property type="entry name" value="MCM_dom"/>
</dbReference>
<proteinExistence type="inferred from homology"/>
<dbReference type="GO" id="GO:0005524">
    <property type="term" value="F:ATP binding"/>
    <property type="evidence" value="ECO:0007669"/>
    <property type="project" value="UniProtKB-KW"/>
</dbReference>
<evidence type="ECO:0000256" key="9">
    <source>
        <dbReference type="ARBA" id="ARBA00022801"/>
    </source>
</evidence>
<comment type="similarity">
    <text evidence="2">Belongs to the MCM family.</text>
</comment>
<evidence type="ECO:0000256" key="7">
    <source>
        <dbReference type="ARBA" id="ARBA00022741"/>
    </source>
</evidence>
<dbReference type="GO" id="GO:0031261">
    <property type="term" value="C:DNA replication preinitiation complex"/>
    <property type="evidence" value="ECO:0007669"/>
    <property type="project" value="UniProtKB-ARBA"/>
</dbReference>
<dbReference type="GO" id="GO:0043596">
    <property type="term" value="C:nuclear replication fork"/>
    <property type="evidence" value="ECO:0007669"/>
    <property type="project" value="UniProtKB-ARBA"/>
</dbReference>
<evidence type="ECO:0000313" key="18">
    <source>
        <dbReference type="EMBL" id="TBU00966.1"/>
    </source>
</evidence>
<evidence type="ECO:0000256" key="6">
    <source>
        <dbReference type="ARBA" id="ARBA00022723"/>
    </source>
</evidence>
<reference evidence="18 19" key="1">
    <citation type="submission" date="2017-12" db="EMBL/GenBank/DDBJ databases">
        <authorList>
            <person name="Pombert J.-F."/>
            <person name="Haag K.L."/>
            <person name="Ebert D."/>
        </authorList>
    </citation>
    <scope>NUCLEOTIDE SEQUENCE [LARGE SCALE GENOMIC DNA]</scope>
    <source>
        <strain evidence="18">FI-OER-3-3</strain>
    </source>
</reference>
<dbReference type="InterPro" id="IPR027925">
    <property type="entry name" value="MCM_N"/>
</dbReference>
<dbReference type="Gene3D" id="2.20.28.10">
    <property type="match status" value="1"/>
</dbReference>
<evidence type="ECO:0000256" key="10">
    <source>
        <dbReference type="ARBA" id="ARBA00022806"/>
    </source>
</evidence>
<dbReference type="Pfam" id="PF17207">
    <property type="entry name" value="MCM_OB"/>
    <property type="match status" value="1"/>
</dbReference>
<evidence type="ECO:0000256" key="8">
    <source>
        <dbReference type="ARBA" id="ARBA00022771"/>
    </source>
</evidence>
<keyword evidence="5" id="KW-0235">DNA replication</keyword>
<evidence type="ECO:0000256" key="1">
    <source>
        <dbReference type="ARBA" id="ARBA00004123"/>
    </source>
</evidence>
<dbReference type="InterPro" id="IPR018525">
    <property type="entry name" value="MCM_CS"/>
</dbReference>
<feature type="compositionally biased region" description="Polar residues" evidence="16">
    <location>
        <begin position="15"/>
        <end position="29"/>
    </location>
</feature>
<dbReference type="InterPro" id="IPR033762">
    <property type="entry name" value="MCM_OB"/>
</dbReference>
<dbReference type="SUPFAM" id="SSF50249">
    <property type="entry name" value="Nucleic acid-binding proteins"/>
    <property type="match status" value="1"/>
</dbReference>
<keyword evidence="10" id="KW-0347">Helicase</keyword>
<feature type="region of interest" description="Disordered" evidence="16">
    <location>
        <begin position="1"/>
        <end position="35"/>
    </location>
</feature>
<evidence type="ECO:0000259" key="17">
    <source>
        <dbReference type="PROSITE" id="PS50051"/>
    </source>
</evidence>
<dbReference type="PRINTS" id="PR01657">
    <property type="entry name" value="MCMFAMILY"/>
</dbReference>
<evidence type="ECO:0000256" key="5">
    <source>
        <dbReference type="ARBA" id="ARBA00022705"/>
    </source>
</evidence>
<keyword evidence="9" id="KW-0378">Hydrolase</keyword>
<protein>
    <recommendedName>
        <fullName evidence="4">DNA replication licensing factor MCM2</fullName>
        <ecNumber evidence="3">3.6.4.12</ecNumber>
    </recommendedName>
</protein>
<dbReference type="FunFam" id="3.40.50.300:FF:000138">
    <property type="entry name" value="DNA helicase"/>
    <property type="match status" value="1"/>
</dbReference>
<dbReference type="GO" id="GO:0016787">
    <property type="term" value="F:hydrolase activity"/>
    <property type="evidence" value="ECO:0007669"/>
    <property type="project" value="UniProtKB-KW"/>
</dbReference>
<dbReference type="PANTHER" id="PTHR11630">
    <property type="entry name" value="DNA REPLICATION LICENSING FACTOR MCM FAMILY MEMBER"/>
    <property type="match status" value="1"/>
</dbReference>
<name>A0A4Q9L1L2_9MICR</name>
<dbReference type="Gene3D" id="3.40.50.300">
    <property type="entry name" value="P-loop containing nucleotide triphosphate hydrolases"/>
    <property type="match status" value="1"/>
</dbReference>
<keyword evidence="13" id="KW-0238">DNA-binding</keyword>
<dbReference type="PANTHER" id="PTHR11630:SF44">
    <property type="entry name" value="DNA REPLICATION LICENSING FACTOR MCM2"/>
    <property type="match status" value="1"/>
</dbReference>
<keyword evidence="11" id="KW-0862">Zinc</keyword>
<sequence length="817" mass="93102">MPKRRITDSSEENENIFNNRNPEQLLSEDSQGEDLFEEDYEKDYREMPELDSYDVSDVTDEIEPLTMEQVQFVNEQLDEQKRRTDRLINPNVDDQEFELNTEQLLADAMASKDFMDKDFFISNLTNLLIKFLSTFHEKKYVKEIKKMCSNNQESLYVSFEDLNLFNSDLARLLNVATERFLQIFDKSLVVVVVQHFPNYLIIKPKLHVRLTNIPVLENIRNLRNEHINTLIRVTGVVTRRTGVFPLLSLAKYTCHQCKAVFGPFTVERNDFKPNICLECQSKGPFSVNSIETIYKDFQKITIQEIPGTVPPGRLPRHKEVLLFYDLIDSARPGEEVEVIGIYKNSYSYSLNIKNGYPVFFTVIEAITVIKKEDEFAFKMTDEDVKEILKISKHPNIKNIILNSIAPAVYGHKDLKRAISLAMFSGVQKIMGNHTVRGDINVLMLGDPGTAKSQLLRYVETVFHRAVLSSGQGASSVGLTASVKKDSVTGEWTLEGGALVLADRGICLIDEFDKMNDGDRTSIHEAMEQQSISISKAGIVASLNARCGVIAAANPTRGRYNSSLTFGQNVNLSDPIISRFDILCVVKDVIDQAEDERMGRFIIKSHAGSSVEEKEKTDLENKEEAYDSVTGTLSQEFLKKYILYARNNVKPILKEIDLEKITNLYSDLRKESISSGGIPITARHIESIVRMSESFCRMGLRSIVSQEDIDQAISVVLDSFIGSQKYSVMKNLKRKFRKYLENKEHEVLIFILNEIYKDKLRGLGERTSSVSFNSVDFERKVKSNGLKIDSLFYDSESFKDAGYSYMVNSKRIIRNVFE</sequence>
<evidence type="ECO:0000256" key="4">
    <source>
        <dbReference type="ARBA" id="ARBA00018925"/>
    </source>
</evidence>
<dbReference type="GO" id="GO:0043138">
    <property type="term" value="F:3'-5' DNA helicase activity"/>
    <property type="evidence" value="ECO:0007669"/>
    <property type="project" value="TreeGrafter"/>
</dbReference>
<dbReference type="GO" id="GO:0000727">
    <property type="term" value="P:double-strand break repair via break-induced replication"/>
    <property type="evidence" value="ECO:0007669"/>
    <property type="project" value="TreeGrafter"/>
</dbReference>
<organism evidence="18 19">
    <name type="scientific">Hamiltosporidium tvaerminnensis</name>
    <dbReference type="NCBI Taxonomy" id="1176355"/>
    <lineage>
        <taxon>Eukaryota</taxon>
        <taxon>Fungi</taxon>
        <taxon>Fungi incertae sedis</taxon>
        <taxon>Microsporidia</taxon>
        <taxon>Dubosqiidae</taxon>
        <taxon>Hamiltosporidium</taxon>
    </lineage>
</organism>
<dbReference type="GO" id="GO:0005656">
    <property type="term" value="C:nuclear pre-replicative complex"/>
    <property type="evidence" value="ECO:0007669"/>
    <property type="project" value="UniProtKB-ARBA"/>
</dbReference>
<evidence type="ECO:0000256" key="15">
    <source>
        <dbReference type="ARBA" id="ARBA00023306"/>
    </source>
</evidence>
<evidence type="ECO:0000256" key="3">
    <source>
        <dbReference type="ARBA" id="ARBA00012551"/>
    </source>
</evidence>
<accession>A0A4Q9L1L2</accession>
<dbReference type="Gene3D" id="3.30.1640.10">
    <property type="entry name" value="mini-chromosome maintenance (MCM) complex, chain A, domain 1"/>
    <property type="match status" value="1"/>
</dbReference>
<dbReference type="InterPro" id="IPR008045">
    <property type="entry name" value="MCM2"/>
</dbReference>
<keyword evidence="6" id="KW-0479">Metal-binding</keyword>
<evidence type="ECO:0000256" key="14">
    <source>
        <dbReference type="ARBA" id="ARBA00023242"/>
    </source>
</evidence>
<dbReference type="GO" id="GO:0003697">
    <property type="term" value="F:single-stranded DNA binding"/>
    <property type="evidence" value="ECO:0007669"/>
    <property type="project" value="TreeGrafter"/>
</dbReference>
<comment type="caution">
    <text evidence="18">The sequence shown here is derived from an EMBL/GenBank/DDBJ whole genome shotgun (WGS) entry which is preliminary data.</text>
</comment>
<dbReference type="Pfam" id="PF14551">
    <property type="entry name" value="MCM_N"/>
    <property type="match status" value="1"/>
</dbReference>
<dbReference type="GO" id="GO:0042555">
    <property type="term" value="C:MCM complex"/>
    <property type="evidence" value="ECO:0007669"/>
    <property type="project" value="InterPro"/>
</dbReference>
<dbReference type="InterPro" id="IPR041562">
    <property type="entry name" value="MCM_lid"/>
</dbReference>
<evidence type="ECO:0000256" key="11">
    <source>
        <dbReference type="ARBA" id="ARBA00022833"/>
    </source>
</evidence>
<dbReference type="Proteomes" id="UP000292362">
    <property type="component" value="Unassembled WGS sequence"/>
</dbReference>
<keyword evidence="8" id="KW-0863">Zinc-finger</keyword>
<dbReference type="PROSITE" id="PS00847">
    <property type="entry name" value="MCM_1"/>
    <property type="match status" value="1"/>
</dbReference>
<dbReference type="SUPFAM" id="SSF52540">
    <property type="entry name" value="P-loop containing nucleoside triphosphate hydrolases"/>
    <property type="match status" value="1"/>
</dbReference>
<evidence type="ECO:0000256" key="2">
    <source>
        <dbReference type="ARBA" id="ARBA00008010"/>
    </source>
</evidence>
<dbReference type="GO" id="GO:0017116">
    <property type="term" value="F:single-stranded DNA helicase activity"/>
    <property type="evidence" value="ECO:0007669"/>
    <property type="project" value="TreeGrafter"/>
</dbReference>
<dbReference type="InterPro" id="IPR031327">
    <property type="entry name" value="MCM"/>
</dbReference>
<dbReference type="Pfam" id="PF12619">
    <property type="entry name" value="MCM2_N"/>
    <property type="match status" value="1"/>
</dbReference>
<dbReference type="Pfam" id="PF00493">
    <property type="entry name" value="MCM"/>
    <property type="match status" value="1"/>
</dbReference>
<dbReference type="VEuPathDB" id="MicrosporidiaDB:CWI37_0845p0020"/>
<feature type="domain" description="MCM C-terminal AAA(+) ATPase" evidence="17">
    <location>
        <begin position="396"/>
        <end position="601"/>
    </location>
</feature>
<dbReference type="PRINTS" id="PR01658">
    <property type="entry name" value="MCMPROTEIN2"/>
</dbReference>
<dbReference type="AlphaFoldDB" id="A0A4Q9L1L2"/>